<dbReference type="CDD" id="cd21538">
    <property type="entry name" value="SPOC_TFIIS"/>
    <property type="match status" value="1"/>
</dbReference>
<accession>A0A1S3YT37</accession>
<sequence>MENKILPSSSGGYDIDSCRPRLGKRISRPVDLPEFSWPPESRLTEGGLLLGTATEENIRELTVNRSNSAKMVALHGDQFNYQNSVEGSKLTYNRKSQENEAEKLHQYPLCMQLQSTQHQHPHWKSDVPAGEMPESLNWISKKSNMPAQADTGRSSSEPDNSYTEKSQFHPDQEDLASGNPVVTSRMPLEMHNVSPGFVREVGTVEQNFSQHHTSYAFHGRGPEEAKRFGNSCVLEQSRQCSNSSGCNNPSSRDILSSGVSASTEQNIGGRSLHNEVQSSIGSLDNGVDNLLESRGGSHMEGAMKMKDLEVIDKENIKSSLTDDLSSKDGHRPSNGVQHVESKKSNHSSQRLDEKSRLSSNKMPLAAEKLWDGSLQLNSSVTVSVVAFFKSGEKLLDISWSEFVEVKGKVRLEAFEKYIQDLPRSRNRGLMVISLCFKEGSSGKGLKGMKEVAKGYIKGERVGFAQLSPGVDLYLCPRSDAIITILAKYGFFKGMAAVEGNSELMIGCVVWRKNRTALTSVAKKSEGKVNSSQEQLQKSPSDSSTLQGGGQGSLPVPSVENSKPSAPVSSFSSLEQANTTDDKNVGIDSSSRTTLTTSGVKSPTFQQKESELSSSHLWGSKGHFLEPLKESTDLPKAVTSLLPDASKPKVAFSEDDDLPEFDFGTASGISSSSHRSDGSILDSRLQLSGSRILDMSKQPTIPIAPSVSTSIPRSISSLSQSMPLAKNVADHGHPKSIGGPVAVTAYASGLPLIPLDNSGKKSLFCDDDMPEWLPPDAQDERRNEQPGNFPPESSTSTSRKLPPLPTGSVYPYPSSTTMHSGFPSRPSPPLYHLPANSKVPPPIPSQTGPSYLTGFTFNPAPRPQSSSLPTDSSLQHADKRVRRS</sequence>
<dbReference type="KEGG" id="nta:107779393"/>
<evidence type="ECO:0000313" key="4">
    <source>
        <dbReference type="RefSeq" id="XP_016455312.1"/>
    </source>
</evidence>
<feature type="region of interest" description="Disordered" evidence="1">
    <location>
        <begin position="144"/>
        <end position="179"/>
    </location>
</feature>
<dbReference type="Proteomes" id="UP000790787">
    <property type="component" value="Chromosome 18"/>
</dbReference>
<feature type="region of interest" description="Disordered" evidence="1">
    <location>
        <begin position="319"/>
        <end position="358"/>
    </location>
</feature>
<protein>
    <recommendedName>
        <fullName evidence="2">Spen paralogue and orthologue SPOC C-terminal domain-containing protein</fullName>
    </recommendedName>
</protein>
<organism evidence="5">
    <name type="scientific">Nicotiana tabacum</name>
    <name type="common">Common tobacco</name>
    <dbReference type="NCBI Taxonomy" id="4097"/>
    <lineage>
        <taxon>Eukaryota</taxon>
        <taxon>Viridiplantae</taxon>
        <taxon>Streptophyta</taxon>
        <taxon>Embryophyta</taxon>
        <taxon>Tracheophyta</taxon>
        <taxon>Spermatophyta</taxon>
        <taxon>Magnoliopsida</taxon>
        <taxon>eudicotyledons</taxon>
        <taxon>Gunneridae</taxon>
        <taxon>Pentapetalae</taxon>
        <taxon>asterids</taxon>
        <taxon>lamiids</taxon>
        <taxon>Solanales</taxon>
        <taxon>Solanaceae</taxon>
        <taxon>Nicotianoideae</taxon>
        <taxon>Nicotianeae</taxon>
        <taxon>Nicotiana</taxon>
    </lineage>
</organism>
<feature type="region of interest" description="Disordered" evidence="1">
    <location>
        <begin position="521"/>
        <end position="613"/>
    </location>
</feature>
<dbReference type="InterPro" id="IPR012921">
    <property type="entry name" value="SPOC_C"/>
</dbReference>
<feature type="compositionally biased region" description="Polar residues" evidence="1">
    <location>
        <begin position="862"/>
        <end position="874"/>
    </location>
</feature>
<feature type="region of interest" description="Disordered" evidence="1">
    <location>
        <begin position="765"/>
        <end position="883"/>
    </location>
</feature>
<feature type="compositionally biased region" description="Polar residues" evidence="1">
    <location>
        <begin position="527"/>
        <end position="539"/>
    </location>
</feature>
<reference evidence="4 5" key="2">
    <citation type="submission" date="2025-04" db="UniProtKB">
        <authorList>
            <consortium name="RefSeq"/>
        </authorList>
    </citation>
    <scope>IDENTIFICATION</scope>
</reference>
<dbReference type="AlphaFoldDB" id="A0A1S3YT37"/>
<dbReference type="GO" id="GO:0005634">
    <property type="term" value="C:nucleus"/>
    <property type="evidence" value="ECO:0000318"/>
    <property type="project" value="GO_Central"/>
</dbReference>
<dbReference type="PANTHER" id="PTHR11477:SF37">
    <property type="entry name" value="SPEN PARALOGUE AND ORTHOLOGUE SPOC C-TERMINAL DOMAIN-CONTAINING PROTEIN"/>
    <property type="match status" value="1"/>
</dbReference>
<dbReference type="GeneID" id="107779393"/>
<feature type="compositionally biased region" description="Polar residues" evidence="1">
    <location>
        <begin position="253"/>
        <end position="266"/>
    </location>
</feature>
<name>A0A1S3YT37_TOBAC</name>
<proteinExistence type="predicted"/>
<dbReference type="PaxDb" id="4097-A0A1S3YT37"/>
<dbReference type="OMA" id="NVADHGH"/>
<dbReference type="OrthoDB" id="1939347at2759"/>
<reference key="1">
    <citation type="journal article" date="2014" name="Nat. Commun.">
        <title>The tobacco genome sequence and its comparison with those of tomato and potato.</title>
        <authorList>
            <person name="Sierro N."/>
            <person name="Battey J.N."/>
            <person name="Ouadi S."/>
            <person name="Bakaher N."/>
            <person name="Bovet L."/>
            <person name="Willig A."/>
            <person name="Goepfert S."/>
            <person name="Peitsch M.C."/>
            <person name="Ivanov N.V."/>
        </authorList>
    </citation>
    <scope>NUCLEOTIDE SEQUENCE [LARGE SCALE GENOMIC DNA]</scope>
    <source>
        <strain>cv. TN90</strain>
    </source>
</reference>
<feature type="compositionally biased region" description="Polar residues" evidence="1">
    <location>
        <begin position="844"/>
        <end position="855"/>
    </location>
</feature>
<dbReference type="GO" id="GO:0006357">
    <property type="term" value="P:regulation of transcription by RNA polymerase II"/>
    <property type="evidence" value="ECO:0000318"/>
    <property type="project" value="GO_Central"/>
</dbReference>
<feature type="compositionally biased region" description="Basic and acidic residues" evidence="1">
    <location>
        <begin position="339"/>
        <end position="356"/>
    </location>
</feature>
<evidence type="ECO:0000256" key="1">
    <source>
        <dbReference type="SAM" id="MobiDB-lite"/>
    </source>
</evidence>
<dbReference type="PANTHER" id="PTHR11477">
    <property type="entry name" value="TRANSCRIPTION FACTOR S-II ZINC FINGER DOMAIN-CONTAINING PROTEIN"/>
    <property type="match status" value="1"/>
</dbReference>
<feature type="compositionally biased region" description="Polar residues" evidence="1">
    <location>
        <begin position="586"/>
        <end position="613"/>
    </location>
</feature>
<feature type="compositionally biased region" description="Polar residues" evidence="1">
    <location>
        <begin position="144"/>
        <end position="165"/>
    </location>
</feature>
<evidence type="ECO:0000259" key="2">
    <source>
        <dbReference type="Pfam" id="PF07744"/>
    </source>
</evidence>
<feature type="region of interest" description="Disordered" evidence="1">
    <location>
        <begin position="240"/>
        <end position="266"/>
    </location>
</feature>
<dbReference type="RefSeq" id="XP_016455312.1">
    <property type="nucleotide sequence ID" value="XM_016599826.1"/>
</dbReference>
<feature type="compositionally biased region" description="Low complexity" evidence="1">
    <location>
        <begin position="561"/>
        <end position="572"/>
    </location>
</feature>
<dbReference type="STRING" id="4097.A0A1S3YT37"/>
<evidence type="ECO:0000313" key="5">
    <source>
        <dbReference type="RefSeq" id="XP_016455313.1"/>
    </source>
</evidence>
<dbReference type="RefSeq" id="XP_016455313.1">
    <property type="nucleotide sequence ID" value="XM_016599827.1"/>
</dbReference>
<dbReference type="Pfam" id="PF07744">
    <property type="entry name" value="SPOC"/>
    <property type="match status" value="1"/>
</dbReference>
<feature type="compositionally biased region" description="Low complexity" evidence="1">
    <location>
        <begin position="240"/>
        <end position="251"/>
    </location>
</feature>
<feature type="domain" description="Spen paralogue and orthologue SPOC C-terminal" evidence="2">
    <location>
        <begin position="366"/>
        <end position="511"/>
    </location>
</feature>
<gene>
    <name evidence="4 5" type="primary">LOC107779393</name>
</gene>
<keyword evidence="3" id="KW-1185">Reference proteome</keyword>
<evidence type="ECO:0000313" key="3">
    <source>
        <dbReference type="Proteomes" id="UP000790787"/>
    </source>
</evidence>